<dbReference type="PANTHER" id="PTHR38604">
    <property type="entry name" value="PERIPLASMIC NITRATE REDUCTASE, ELECTRON TRANSFER SUBUNIT"/>
    <property type="match status" value="1"/>
</dbReference>
<dbReference type="AlphaFoldDB" id="A0A9D2B5B3"/>
<dbReference type="SUPFAM" id="SSF48695">
    <property type="entry name" value="Multiheme cytochromes"/>
    <property type="match status" value="1"/>
</dbReference>
<evidence type="ECO:0000256" key="5">
    <source>
        <dbReference type="ARBA" id="ARBA00022448"/>
    </source>
</evidence>
<feature type="chain" id="PRO_5038386854" description="Periplasmic nitrate reductase, electron transfer subunit" evidence="16">
    <location>
        <begin position="23"/>
        <end position="155"/>
    </location>
</feature>
<accession>A0A9D2B5B3</accession>
<comment type="similarity">
    <text evidence="3 13">Belongs to the NapB family.</text>
</comment>
<feature type="binding site" description="axial binding residue" evidence="15">
    <location>
        <position position="103"/>
    </location>
    <ligand>
        <name>heme c</name>
        <dbReference type="ChEBI" id="CHEBI:61717"/>
        <label>2</label>
    </ligand>
    <ligandPart>
        <name>Fe</name>
        <dbReference type="ChEBI" id="CHEBI:18248"/>
    </ligandPart>
</feature>
<feature type="signal peptide" evidence="16">
    <location>
        <begin position="1"/>
        <end position="22"/>
    </location>
</feature>
<feature type="binding site" description="covalent" evidence="14">
    <location>
        <position position="122"/>
    </location>
    <ligand>
        <name>heme c</name>
        <dbReference type="ChEBI" id="CHEBI:61717"/>
        <label>2</label>
    </ligand>
</feature>
<comment type="subunit">
    <text evidence="13">Component of the periplasmic nitrate reductase NapAB complex composed of NapA and NapB.</text>
</comment>
<gene>
    <name evidence="17" type="ORF">H9854_07360</name>
</gene>
<reference evidence="17" key="2">
    <citation type="submission" date="2021-04" db="EMBL/GenBank/DDBJ databases">
        <authorList>
            <person name="Gilroy R."/>
        </authorList>
    </citation>
    <scope>NUCLEOTIDE SEQUENCE</scope>
    <source>
        <strain evidence="17">1193</strain>
    </source>
</reference>
<dbReference type="InterPro" id="IPR036280">
    <property type="entry name" value="Multihaem_cyt_sf"/>
</dbReference>
<keyword evidence="7 15" id="KW-0479">Metal-binding</keyword>
<dbReference type="PIRSF" id="PIRSF006105">
    <property type="entry name" value="NapB"/>
    <property type="match status" value="1"/>
</dbReference>
<evidence type="ECO:0000256" key="3">
    <source>
        <dbReference type="ARBA" id="ARBA00007368"/>
    </source>
</evidence>
<evidence type="ECO:0000256" key="15">
    <source>
        <dbReference type="PIRSR" id="PIRSR006105-2"/>
    </source>
</evidence>
<keyword evidence="5 13" id="KW-0813">Transport</keyword>
<dbReference type="Gene3D" id="1.10.1130.10">
    <property type="entry name" value="Flavocytochrome C3, Chain A"/>
    <property type="match status" value="1"/>
</dbReference>
<evidence type="ECO:0000256" key="2">
    <source>
        <dbReference type="ARBA" id="ARBA00004418"/>
    </source>
</evidence>
<keyword evidence="9 13" id="KW-0574">Periplasm</keyword>
<evidence type="ECO:0000256" key="8">
    <source>
        <dbReference type="ARBA" id="ARBA00022729"/>
    </source>
</evidence>
<dbReference type="Pfam" id="PF03892">
    <property type="entry name" value="NapB"/>
    <property type="match status" value="1"/>
</dbReference>
<comment type="function">
    <text evidence="1">Electron transfer subunit of the periplasmic nitrate reductase complex NapAB. Receives electrons from the membrane-anchored tetraheme c-type NapC protein and transfers these to NapA subunit, thus allowing electron flow between membrane and periplasm. Essential for periplasmic nitrate reduction with nitrate as the terminal electron acceptor.</text>
</comment>
<keyword evidence="8 16" id="KW-0732">Signal</keyword>
<sequence length="155" mass="17542">MRLISLLSSLAVCLLLASHSVAAEGELDALRGNVPLLEEPEPEPLYRVEDRGLRQVREYPMQPPTIPHRIDNYQVDLNANRCMACHGRTRVGETQAIMVSVTHYMDRDGNFLGELSPRRYFCTQCHVTQSDAPLRVDNIFVDMSELIRGSRFSGQ</sequence>
<evidence type="ECO:0000256" key="16">
    <source>
        <dbReference type="SAM" id="SignalP"/>
    </source>
</evidence>
<evidence type="ECO:0000256" key="13">
    <source>
        <dbReference type="PIRNR" id="PIRNR006105"/>
    </source>
</evidence>
<evidence type="ECO:0000256" key="14">
    <source>
        <dbReference type="PIRSR" id="PIRSR006105-1"/>
    </source>
</evidence>
<dbReference type="GO" id="GO:0042597">
    <property type="term" value="C:periplasmic space"/>
    <property type="evidence" value="ECO:0007669"/>
    <property type="project" value="UniProtKB-SubCell"/>
</dbReference>
<comment type="caution">
    <text evidence="17">The sequence shown here is derived from an EMBL/GenBank/DDBJ whole genome shotgun (WGS) entry which is preliminary data.</text>
</comment>
<dbReference type="EMBL" id="DXFC01000218">
    <property type="protein sequence ID" value="HIX62032.1"/>
    <property type="molecule type" value="Genomic_DNA"/>
</dbReference>
<dbReference type="FunFam" id="1.10.1130.10:FF:000001">
    <property type="entry name" value="Periplasmic nitrate reductase, electron transfer subunit"/>
    <property type="match status" value="1"/>
</dbReference>
<evidence type="ECO:0000256" key="1">
    <source>
        <dbReference type="ARBA" id="ARBA00002599"/>
    </source>
</evidence>
<keyword evidence="6 14" id="KW-0349">Heme</keyword>
<feature type="binding site" description="covalent" evidence="14">
    <location>
        <position position="125"/>
    </location>
    <ligand>
        <name>heme c</name>
        <dbReference type="ChEBI" id="CHEBI:61717"/>
        <label>2</label>
    </ligand>
</feature>
<comment type="PTM">
    <text evidence="14">Binds 2 heme C groups per subunit.</text>
</comment>
<feature type="binding site" description="covalent" evidence="14">
    <location>
        <position position="82"/>
    </location>
    <ligand>
        <name>heme c</name>
        <dbReference type="ChEBI" id="CHEBI:61717"/>
        <label>1</label>
    </ligand>
</feature>
<keyword evidence="10 13" id="KW-0249">Electron transport</keyword>
<dbReference type="PANTHER" id="PTHR38604:SF1">
    <property type="entry name" value="PERIPLASMIC NITRATE REDUCTASE, ELECTRON TRANSFER SUBUNIT"/>
    <property type="match status" value="1"/>
</dbReference>
<evidence type="ECO:0000313" key="18">
    <source>
        <dbReference type="Proteomes" id="UP000824248"/>
    </source>
</evidence>
<dbReference type="GO" id="GO:0046872">
    <property type="term" value="F:metal ion binding"/>
    <property type="evidence" value="ECO:0007669"/>
    <property type="project" value="UniProtKB-KW"/>
</dbReference>
<evidence type="ECO:0000256" key="10">
    <source>
        <dbReference type="ARBA" id="ARBA00022982"/>
    </source>
</evidence>
<feature type="binding site" description="axial binding residue" evidence="15">
    <location>
        <position position="126"/>
    </location>
    <ligand>
        <name>heme c</name>
        <dbReference type="ChEBI" id="CHEBI:61717"/>
        <label>2</label>
    </ligand>
    <ligandPart>
        <name>Fe</name>
        <dbReference type="ChEBI" id="CHEBI:18248"/>
    </ligandPart>
</feature>
<organism evidence="17 18">
    <name type="scientific">Candidatus Halomonas stercoripullorum</name>
    <dbReference type="NCBI Taxonomy" id="2838617"/>
    <lineage>
        <taxon>Bacteria</taxon>
        <taxon>Pseudomonadati</taxon>
        <taxon>Pseudomonadota</taxon>
        <taxon>Gammaproteobacteria</taxon>
        <taxon>Oceanospirillales</taxon>
        <taxon>Halomonadaceae</taxon>
        <taxon>Halomonas</taxon>
    </lineage>
</organism>
<keyword evidence="11 15" id="KW-0408">Iron</keyword>
<feature type="binding site" description="covalent" evidence="14">
    <location>
        <position position="85"/>
    </location>
    <ligand>
        <name>heme c</name>
        <dbReference type="ChEBI" id="CHEBI:61717"/>
        <label>1</label>
    </ligand>
</feature>
<dbReference type="GO" id="GO:0009061">
    <property type="term" value="P:anaerobic respiration"/>
    <property type="evidence" value="ECO:0007669"/>
    <property type="project" value="InterPro"/>
</dbReference>
<comment type="subcellular location">
    <subcellularLocation>
        <location evidence="2 13">Periplasm</location>
    </subcellularLocation>
</comment>
<evidence type="ECO:0000256" key="12">
    <source>
        <dbReference type="ARBA" id="ARBA00031832"/>
    </source>
</evidence>
<name>A0A9D2B5B3_9GAMM</name>
<feature type="binding site" description="axial binding residue" evidence="15">
    <location>
        <position position="86"/>
    </location>
    <ligand>
        <name>heme c</name>
        <dbReference type="ChEBI" id="CHEBI:61717"/>
        <label>1</label>
    </ligand>
    <ligandPart>
        <name>Fe</name>
        <dbReference type="ChEBI" id="CHEBI:18248"/>
    </ligandPart>
</feature>
<dbReference type="Proteomes" id="UP000824248">
    <property type="component" value="Unassembled WGS sequence"/>
</dbReference>
<protein>
    <recommendedName>
        <fullName evidence="4 13">Periplasmic nitrate reductase, electron transfer subunit</fullName>
    </recommendedName>
    <alternativeName>
        <fullName evidence="12 13">Diheme cytochrome c NapB</fullName>
    </alternativeName>
</protein>
<dbReference type="InterPro" id="IPR005591">
    <property type="entry name" value="NapB"/>
</dbReference>
<evidence type="ECO:0000313" key="17">
    <source>
        <dbReference type="EMBL" id="HIX62032.1"/>
    </source>
</evidence>
<evidence type="ECO:0000256" key="9">
    <source>
        <dbReference type="ARBA" id="ARBA00022764"/>
    </source>
</evidence>
<evidence type="ECO:0000256" key="6">
    <source>
        <dbReference type="ARBA" id="ARBA00022617"/>
    </source>
</evidence>
<reference evidence="17" key="1">
    <citation type="journal article" date="2021" name="PeerJ">
        <title>Extensive microbial diversity within the chicken gut microbiome revealed by metagenomics and culture.</title>
        <authorList>
            <person name="Gilroy R."/>
            <person name="Ravi A."/>
            <person name="Getino M."/>
            <person name="Pursley I."/>
            <person name="Horton D.L."/>
            <person name="Alikhan N.F."/>
            <person name="Baker D."/>
            <person name="Gharbi K."/>
            <person name="Hall N."/>
            <person name="Watson M."/>
            <person name="Adriaenssens E.M."/>
            <person name="Foster-Nyarko E."/>
            <person name="Jarju S."/>
            <person name="Secka A."/>
            <person name="Antonio M."/>
            <person name="Oren A."/>
            <person name="Chaudhuri R.R."/>
            <person name="La Ragione R."/>
            <person name="Hildebrand F."/>
            <person name="Pallen M.J."/>
        </authorList>
    </citation>
    <scope>NUCLEOTIDE SEQUENCE</scope>
    <source>
        <strain evidence="17">1193</strain>
    </source>
</reference>
<evidence type="ECO:0000256" key="11">
    <source>
        <dbReference type="ARBA" id="ARBA00023004"/>
    </source>
</evidence>
<evidence type="ECO:0000256" key="4">
    <source>
        <dbReference type="ARBA" id="ARBA00013773"/>
    </source>
</evidence>
<evidence type="ECO:0000256" key="7">
    <source>
        <dbReference type="ARBA" id="ARBA00022723"/>
    </source>
</evidence>
<feature type="binding site" description="axial binding residue" evidence="15">
    <location>
        <position position="68"/>
    </location>
    <ligand>
        <name>heme c</name>
        <dbReference type="ChEBI" id="CHEBI:61717"/>
        <label>1</label>
    </ligand>
    <ligandPart>
        <name>Fe</name>
        <dbReference type="ChEBI" id="CHEBI:18248"/>
    </ligandPart>
</feature>
<proteinExistence type="inferred from homology"/>